<accession>A0A2N9GIY9</accession>
<gene>
    <name evidence="1" type="ORF">FSB_LOCUS27290</name>
</gene>
<proteinExistence type="predicted"/>
<organism evidence="1">
    <name type="scientific">Fagus sylvatica</name>
    <name type="common">Beechnut</name>
    <dbReference type="NCBI Taxonomy" id="28930"/>
    <lineage>
        <taxon>Eukaryota</taxon>
        <taxon>Viridiplantae</taxon>
        <taxon>Streptophyta</taxon>
        <taxon>Embryophyta</taxon>
        <taxon>Tracheophyta</taxon>
        <taxon>Spermatophyta</taxon>
        <taxon>Magnoliopsida</taxon>
        <taxon>eudicotyledons</taxon>
        <taxon>Gunneridae</taxon>
        <taxon>Pentapetalae</taxon>
        <taxon>rosids</taxon>
        <taxon>fabids</taxon>
        <taxon>Fagales</taxon>
        <taxon>Fagaceae</taxon>
        <taxon>Fagus</taxon>
    </lineage>
</organism>
<evidence type="ECO:0000313" key="1">
    <source>
        <dbReference type="EMBL" id="SPC99408.1"/>
    </source>
</evidence>
<dbReference type="AlphaFoldDB" id="A0A2N9GIY9"/>
<name>A0A2N9GIY9_FAGSY</name>
<sequence length="151" mass="17279">MTETDWYGSEFIPRWNKGASNSVLLAGTGRTVAAYTLYWYQKHMVFFLEPLPAVPAQPAHHSSSFHRKLWILIYCGRPWIHSCGRPMGKSLKTVGRIQDTWEMGKYDENPMTHVHFNPEKDSGSSPTAQTREGTTLLMWFRLKGVWFGGGE</sequence>
<dbReference type="EMBL" id="OIVN01001970">
    <property type="protein sequence ID" value="SPC99408.1"/>
    <property type="molecule type" value="Genomic_DNA"/>
</dbReference>
<reference evidence="1" key="1">
    <citation type="submission" date="2018-02" db="EMBL/GenBank/DDBJ databases">
        <authorList>
            <person name="Cohen D.B."/>
            <person name="Kent A.D."/>
        </authorList>
    </citation>
    <scope>NUCLEOTIDE SEQUENCE</scope>
</reference>
<protein>
    <submittedName>
        <fullName evidence="1">Uncharacterized protein</fullName>
    </submittedName>
</protein>